<accession>A0A8D5A391</accession>
<evidence type="ECO:0000256" key="5">
    <source>
        <dbReference type="ARBA" id="ARBA00023125"/>
    </source>
</evidence>
<keyword evidence="4" id="KW-0805">Transcription regulation</keyword>
<evidence type="ECO:0000256" key="7">
    <source>
        <dbReference type="PIRSR" id="PIRSR602481-1"/>
    </source>
</evidence>
<keyword evidence="2" id="KW-0678">Repressor</keyword>
<keyword evidence="3 7" id="KW-0862">Zinc</keyword>
<comment type="similarity">
    <text evidence="1">Belongs to the Fur family.</text>
</comment>
<evidence type="ECO:0000256" key="4">
    <source>
        <dbReference type="ARBA" id="ARBA00023015"/>
    </source>
</evidence>
<reference evidence="9" key="1">
    <citation type="submission" date="2019-05" db="EMBL/GenBank/DDBJ databases">
        <title>Complete genome sequencing of Dialister sp. strain 5BBH33.</title>
        <authorList>
            <person name="Sakamoto M."/>
            <person name="Murakami T."/>
            <person name="Mori H."/>
        </authorList>
    </citation>
    <scope>NUCLEOTIDE SEQUENCE [LARGE SCALE GENOMIC DNA]</scope>
    <source>
        <strain evidence="9">5BBH33</strain>
    </source>
</reference>
<dbReference type="InterPro" id="IPR043135">
    <property type="entry name" value="Fur_C"/>
</dbReference>
<dbReference type="GO" id="GO:0008270">
    <property type="term" value="F:zinc ion binding"/>
    <property type="evidence" value="ECO:0007669"/>
    <property type="project" value="TreeGrafter"/>
</dbReference>
<evidence type="ECO:0000256" key="1">
    <source>
        <dbReference type="ARBA" id="ARBA00007957"/>
    </source>
</evidence>
<evidence type="ECO:0000256" key="3">
    <source>
        <dbReference type="ARBA" id="ARBA00022833"/>
    </source>
</evidence>
<dbReference type="Pfam" id="PF01475">
    <property type="entry name" value="FUR"/>
    <property type="match status" value="1"/>
</dbReference>
<dbReference type="InterPro" id="IPR036390">
    <property type="entry name" value="WH_DNA-bd_sf"/>
</dbReference>
<keyword evidence="5" id="KW-0238">DNA-binding</keyword>
<dbReference type="InterPro" id="IPR002481">
    <property type="entry name" value="FUR"/>
</dbReference>
<sequence length="153" mass="17229">MGSFEEILVKKHLKRTKARVMILKVLEKSLPLTAGEVYEAVRGKDMRLSLSTVYINCEALAENGLLLRSTMLADGLIRYEYAHGTPSHHAVCLSCHRIFPVDVGLQSDYAEVLDEEYGFEAAEPRVEIYGYCRDCRATGKDRAFKEKLRSANA</sequence>
<dbReference type="GO" id="GO:0045892">
    <property type="term" value="P:negative regulation of DNA-templated transcription"/>
    <property type="evidence" value="ECO:0007669"/>
    <property type="project" value="TreeGrafter"/>
</dbReference>
<keyword evidence="7" id="KW-0479">Metal-binding</keyword>
<evidence type="ECO:0000256" key="6">
    <source>
        <dbReference type="ARBA" id="ARBA00023163"/>
    </source>
</evidence>
<dbReference type="Gene3D" id="1.10.10.10">
    <property type="entry name" value="Winged helix-like DNA-binding domain superfamily/Winged helix DNA-binding domain"/>
    <property type="match status" value="1"/>
</dbReference>
<feature type="binding site" evidence="7">
    <location>
        <position position="92"/>
    </location>
    <ligand>
        <name>Zn(2+)</name>
        <dbReference type="ChEBI" id="CHEBI:29105"/>
    </ligand>
</feature>
<evidence type="ECO:0000313" key="8">
    <source>
        <dbReference type="EMBL" id="BBK25581.1"/>
    </source>
</evidence>
<dbReference type="RefSeq" id="WP_143332672.1">
    <property type="nucleotide sequence ID" value="NZ_AP019697.1"/>
</dbReference>
<feature type="binding site" evidence="7">
    <location>
        <position position="132"/>
    </location>
    <ligand>
        <name>Zn(2+)</name>
        <dbReference type="ChEBI" id="CHEBI:29105"/>
    </ligand>
</feature>
<dbReference type="AlphaFoldDB" id="A0A8D5A391"/>
<dbReference type="InterPro" id="IPR036388">
    <property type="entry name" value="WH-like_DNA-bd_sf"/>
</dbReference>
<keyword evidence="9" id="KW-1185">Reference proteome</keyword>
<dbReference type="SUPFAM" id="SSF46785">
    <property type="entry name" value="Winged helix' DNA-binding domain"/>
    <property type="match status" value="1"/>
</dbReference>
<proteinExistence type="inferred from homology"/>
<dbReference type="Gene3D" id="3.30.1490.190">
    <property type="match status" value="1"/>
</dbReference>
<dbReference type="GO" id="GO:0003700">
    <property type="term" value="F:DNA-binding transcription factor activity"/>
    <property type="evidence" value="ECO:0007669"/>
    <property type="project" value="InterPro"/>
</dbReference>
<gene>
    <name evidence="8" type="ORF">Dia5BBH33_15160</name>
</gene>
<feature type="binding site" evidence="7">
    <location>
        <position position="135"/>
    </location>
    <ligand>
        <name>Zn(2+)</name>
        <dbReference type="ChEBI" id="CHEBI:29105"/>
    </ligand>
</feature>
<dbReference type="OrthoDB" id="8659436at2"/>
<dbReference type="KEGG" id="dho:Dia5BBH33_15160"/>
<organism evidence="8 9">
    <name type="scientific">Dialister hominis</name>
    <dbReference type="NCBI Taxonomy" id="2582419"/>
    <lineage>
        <taxon>Bacteria</taxon>
        <taxon>Bacillati</taxon>
        <taxon>Bacillota</taxon>
        <taxon>Negativicutes</taxon>
        <taxon>Veillonellales</taxon>
        <taxon>Veillonellaceae</taxon>
        <taxon>Dialister</taxon>
    </lineage>
</organism>
<evidence type="ECO:0000256" key="2">
    <source>
        <dbReference type="ARBA" id="ARBA00022491"/>
    </source>
</evidence>
<feature type="binding site" evidence="7">
    <location>
        <position position="95"/>
    </location>
    <ligand>
        <name>Zn(2+)</name>
        <dbReference type="ChEBI" id="CHEBI:29105"/>
    </ligand>
</feature>
<keyword evidence="6" id="KW-0804">Transcription</keyword>
<dbReference type="CDD" id="cd07153">
    <property type="entry name" value="Fur_like"/>
    <property type="match status" value="1"/>
</dbReference>
<dbReference type="PANTHER" id="PTHR33202">
    <property type="entry name" value="ZINC UPTAKE REGULATION PROTEIN"/>
    <property type="match status" value="1"/>
</dbReference>
<evidence type="ECO:0000313" key="9">
    <source>
        <dbReference type="Proteomes" id="UP000320585"/>
    </source>
</evidence>
<name>A0A8D5A391_9FIRM</name>
<comment type="cofactor">
    <cofactor evidence="7">
        <name>Zn(2+)</name>
        <dbReference type="ChEBI" id="CHEBI:29105"/>
    </cofactor>
    <text evidence="7">Binds 1 zinc ion per subunit.</text>
</comment>
<dbReference type="GO" id="GO:1900376">
    <property type="term" value="P:regulation of secondary metabolite biosynthetic process"/>
    <property type="evidence" value="ECO:0007669"/>
    <property type="project" value="TreeGrafter"/>
</dbReference>
<dbReference type="GO" id="GO:0000976">
    <property type="term" value="F:transcription cis-regulatory region binding"/>
    <property type="evidence" value="ECO:0007669"/>
    <property type="project" value="TreeGrafter"/>
</dbReference>
<dbReference type="Proteomes" id="UP000320585">
    <property type="component" value="Chromosome"/>
</dbReference>
<dbReference type="GeneID" id="92716741"/>
<dbReference type="PANTHER" id="PTHR33202:SF7">
    <property type="entry name" value="FERRIC UPTAKE REGULATION PROTEIN"/>
    <property type="match status" value="1"/>
</dbReference>
<protein>
    <submittedName>
        <fullName evidence="8">Transcriptional repressor</fullName>
    </submittedName>
</protein>
<dbReference type="EMBL" id="AP019697">
    <property type="protein sequence ID" value="BBK25581.1"/>
    <property type="molecule type" value="Genomic_DNA"/>
</dbReference>